<dbReference type="InterPro" id="IPR027684">
    <property type="entry name" value="TBCC"/>
</dbReference>
<dbReference type="InterPro" id="IPR006599">
    <property type="entry name" value="CARP_motif"/>
</dbReference>
<protein>
    <submittedName>
        <fullName evidence="5">Tubulin-binding cofactor C, putative</fullName>
    </submittedName>
</protein>
<organism evidence="5 6">
    <name type="scientific">Bodo saltans</name>
    <name type="common">Flagellated protozoan</name>
    <dbReference type="NCBI Taxonomy" id="75058"/>
    <lineage>
        <taxon>Eukaryota</taxon>
        <taxon>Discoba</taxon>
        <taxon>Euglenozoa</taxon>
        <taxon>Kinetoplastea</taxon>
        <taxon>Metakinetoplastina</taxon>
        <taxon>Eubodonida</taxon>
        <taxon>Bodonidae</taxon>
        <taxon>Bodo</taxon>
    </lineage>
</organism>
<reference evidence="6" key="1">
    <citation type="submission" date="2015-09" db="EMBL/GenBank/DDBJ databases">
        <authorList>
            <consortium name="Pathogen Informatics"/>
        </authorList>
    </citation>
    <scope>NUCLEOTIDE SEQUENCE [LARGE SCALE GENOMIC DNA]</scope>
    <source>
        <strain evidence="6">Lake Konstanz</strain>
    </source>
</reference>
<accession>A0A0S4JHW0</accession>
<keyword evidence="6" id="KW-1185">Reference proteome</keyword>
<dbReference type="GO" id="GO:0007023">
    <property type="term" value="P:post-chaperonin tubulin folding pathway"/>
    <property type="evidence" value="ECO:0007669"/>
    <property type="project" value="InterPro"/>
</dbReference>
<feature type="region of interest" description="Disordered" evidence="3">
    <location>
        <begin position="113"/>
        <end position="149"/>
    </location>
</feature>
<feature type="region of interest" description="Disordered" evidence="3">
    <location>
        <begin position="1"/>
        <end position="29"/>
    </location>
</feature>
<proteinExistence type="inferred from homology"/>
<keyword evidence="2" id="KW-0143">Chaperone</keyword>
<dbReference type="EMBL" id="CYKH01001664">
    <property type="protein sequence ID" value="CUG88625.1"/>
    <property type="molecule type" value="Genomic_DNA"/>
</dbReference>
<dbReference type="PANTHER" id="PTHR15139:SF0">
    <property type="entry name" value="TUBULIN-SPECIFIC CHAPERONE C"/>
    <property type="match status" value="1"/>
</dbReference>
<dbReference type="Gene3D" id="2.160.20.70">
    <property type="match status" value="1"/>
</dbReference>
<dbReference type="PANTHER" id="PTHR15139">
    <property type="entry name" value="TUBULIN FOLDING COFACTOR C"/>
    <property type="match status" value="1"/>
</dbReference>
<dbReference type="InterPro" id="IPR016098">
    <property type="entry name" value="CAP/MinC_C"/>
</dbReference>
<feature type="domain" description="C-CAP/cofactor C-like" evidence="4">
    <location>
        <begin position="121"/>
        <end position="273"/>
    </location>
</feature>
<feature type="compositionally biased region" description="Basic and acidic residues" evidence="3">
    <location>
        <begin position="8"/>
        <end position="29"/>
    </location>
</feature>
<dbReference type="AlphaFoldDB" id="A0A0S4JHW0"/>
<evidence type="ECO:0000256" key="2">
    <source>
        <dbReference type="ARBA" id="ARBA00023186"/>
    </source>
</evidence>
<dbReference type="GO" id="GO:0007021">
    <property type="term" value="P:tubulin complex assembly"/>
    <property type="evidence" value="ECO:0007669"/>
    <property type="project" value="TreeGrafter"/>
</dbReference>
<evidence type="ECO:0000256" key="1">
    <source>
        <dbReference type="ARBA" id="ARBA00008848"/>
    </source>
</evidence>
<evidence type="ECO:0000256" key="3">
    <source>
        <dbReference type="SAM" id="MobiDB-lite"/>
    </source>
</evidence>
<dbReference type="VEuPathDB" id="TriTrypDB:BSAL_16485"/>
<dbReference type="GO" id="GO:0005737">
    <property type="term" value="C:cytoplasm"/>
    <property type="evidence" value="ECO:0007669"/>
    <property type="project" value="TreeGrafter"/>
</dbReference>
<evidence type="ECO:0000313" key="5">
    <source>
        <dbReference type="EMBL" id="CUG88625.1"/>
    </source>
</evidence>
<name>A0A0S4JHW0_BODSA</name>
<dbReference type="Pfam" id="PF07986">
    <property type="entry name" value="TBCC"/>
    <property type="match status" value="1"/>
</dbReference>
<evidence type="ECO:0000259" key="4">
    <source>
        <dbReference type="PROSITE" id="PS51329"/>
    </source>
</evidence>
<evidence type="ECO:0000313" key="6">
    <source>
        <dbReference type="Proteomes" id="UP000051952"/>
    </source>
</evidence>
<dbReference type="InterPro" id="IPR017901">
    <property type="entry name" value="C-CAP_CF_C-like"/>
</dbReference>
<dbReference type="PROSITE" id="PS51329">
    <property type="entry name" value="C_CAP_COFACTOR_C"/>
    <property type="match status" value="1"/>
</dbReference>
<dbReference type="SMART" id="SM00673">
    <property type="entry name" value="CARP"/>
    <property type="match status" value="2"/>
</dbReference>
<dbReference type="Proteomes" id="UP000051952">
    <property type="component" value="Unassembled WGS sequence"/>
</dbReference>
<gene>
    <name evidence="5" type="ORF">BSAL_16485</name>
</gene>
<dbReference type="InterPro" id="IPR012945">
    <property type="entry name" value="Tubulin-bd_cofactor_C_dom"/>
</dbReference>
<dbReference type="OrthoDB" id="194775at2759"/>
<comment type="similarity">
    <text evidence="1">Belongs to the TBCC family.</text>
</comment>
<dbReference type="OMA" id="CDAMRFG"/>
<sequence length="334" mass="36679">MDENLFLKSREERDAQRQARSRGPSDDAMHRAELLQELEELASAIRQSVETEKSYDGAIGLWRQLQERLTSSADTKTLPAHEMKSWNKALSDLSVTIEALRSSAKGPKKFVFSSKKTAPAPAAPNSTTATSSSTSTAAAPSSSTNADSDPVTGAVYSDLTDVTVFVPPNRAVFVRRCHNCTFLAVPTAGSFFISDSTSCKVYLCCHQLRIKSCRSLHVFAWCSSTPVIESCTSMTLGPYTKWRGLCHSTIEDTTTTTTAKSTSHATHELWAAHVGEMRDIAHAVVSWRTIDDFHWLKQAQSPNWTLLTEEELSSDAFVEDRVVPPNNNTGSVSQ</sequence>